<dbReference type="Proteomes" id="UP001500582">
    <property type="component" value="Unassembled WGS sequence"/>
</dbReference>
<dbReference type="EMBL" id="BAABFT010000001">
    <property type="protein sequence ID" value="GAA4311390.1"/>
    <property type="molecule type" value="Genomic_DNA"/>
</dbReference>
<organism evidence="2 3">
    <name type="scientific">Mucilaginibacter gynuensis</name>
    <dbReference type="NCBI Taxonomy" id="1302236"/>
    <lineage>
        <taxon>Bacteria</taxon>
        <taxon>Pseudomonadati</taxon>
        <taxon>Bacteroidota</taxon>
        <taxon>Sphingobacteriia</taxon>
        <taxon>Sphingobacteriales</taxon>
        <taxon>Sphingobacteriaceae</taxon>
        <taxon>Mucilaginibacter</taxon>
    </lineage>
</organism>
<comment type="caution">
    <text evidence="2">The sequence shown here is derived from an EMBL/GenBank/DDBJ whole genome shotgun (WGS) entry which is preliminary data.</text>
</comment>
<keyword evidence="1" id="KW-0812">Transmembrane</keyword>
<evidence type="ECO:0000313" key="3">
    <source>
        <dbReference type="Proteomes" id="UP001500582"/>
    </source>
</evidence>
<keyword evidence="3" id="KW-1185">Reference proteome</keyword>
<feature type="transmembrane region" description="Helical" evidence="1">
    <location>
        <begin position="70"/>
        <end position="88"/>
    </location>
</feature>
<proteinExistence type="predicted"/>
<protein>
    <submittedName>
        <fullName evidence="2">Uncharacterized protein</fullName>
    </submittedName>
</protein>
<gene>
    <name evidence="2" type="ORF">GCM10023149_06370</name>
</gene>
<keyword evidence="1" id="KW-0472">Membrane</keyword>
<feature type="transmembrane region" description="Helical" evidence="1">
    <location>
        <begin position="37"/>
        <end position="58"/>
    </location>
</feature>
<feature type="transmembrane region" description="Helical" evidence="1">
    <location>
        <begin position="6"/>
        <end position="25"/>
    </location>
</feature>
<keyword evidence="1" id="KW-1133">Transmembrane helix</keyword>
<name>A0ABP8FUQ0_9SPHI</name>
<accession>A0ABP8FUQ0</accession>
<evidence type="ECO:0000313" key="2">
    <source>
        <dbReference type="EMBL" id="GAA4311390.1"/>
    </source>
</evidence>
<evidence type="ECO:0000256" key="1">
    <source>
        <dbReference type="SAM" id="Phobius"/>
    </source>
</evidence>
<reference evidence="3" key="1">
    <citation type="journal article" date="2019" name="Int. J. Syst. Evol. Microbiol.">
        <title>The Global Catalogue of Microorganisms (GCM) 10K type strain sequencing project: providing services to taxonomists for standard genome sequencing and annotation.</title>
        <authorList>
            <consortium name="The Broad Institute Genomics Platform"/>
            <consortium name="The Broad Institute Genome Sequencing Center for Infectious Disease"/>
            <person name="Wu L."/>
            <person name="Ma J."/>
        </authorList>
    </citation>
    <scope>NUCLEOTIDE SEQUENCE [LARGE SCALE GENOMIC DNA]</scope>
    <source>
        <strain evidence="3">JCM 17705</strain>
    </source>
</reference>
<sequence length="96" mass="10709">MPAITLKTQAMALIFIPAVFTLFGFIGKKMGRSYFKWGLIGIGAFVTFLLLCLPVLLLNSPAFNMQFWTFWAPVVSLLPTLGIALLIARKNKIVLY</sequence>